<evidence type="ECO:0000259" key="3">
    <source>
        <dbReference type="Pfam" id="PF00370"/>
    </source>
</evidence>
<reference evidence="5" key="1">
    <citation type="submission" date="2020-05" db="EMBL/GenBank/DDBJ databases">
        <authorList>
            <person name="Chiriac C."/>
            <person name="Salcher M."/>
            <person name="Ghai R."/>
            <person name="Kavagutti S V."/>
        </authorList>
    </citation>
    <scope>NUCLEOTIDE SEQUENCE</scope>
</reference>
<dbReference type="InterPro" id="IPR050406">
    <property type="entry name" value="FGGY_Carb_Kinase"/>
</dbReference>
<name>A0A6J6LTL7_9ZZZZ</name>
<gene>
    <name evidence="5" type="ORF">UFOPK2310_00233</name>
</gene>
<accession>A0A6J6LTL7</accession>
<keyword evidence="1" id="KW-0808">Transferase</keyword>
<evidence type="ECO:0000256" key="1">
    <source>
        <dbReference type="ARBA" id="ARBA00022679"/>
    </source>
</evidence>
<dbReference type="InterPro" id="IPR043129">
    <property type="entry name" value="ATPase_NBD"/>
</dbReference>
<protein>
    <submittedName>
        <fullName evidence="5">Unannotated protein</fullName>
    </submittedName>
</protein>
<feature type="domain" description="Carbohydrate kinase FGGY N-terminal" evidence="3">
    <location>
        <begin position="66"/>
        <end position="293"/>
    </location>
</feature>
<dbReference type="InterPro" id="IPR018484">
    <property type="entry name" value="FGGY_N"/>
</dbReference>
<dbReference type="InterPro" id="IPR018485">
    <property type="entry name" value="FGGY_C"/>
</dbReference>
<feature type="domain" description="Carbohydrate kinase FGGY C-terminal" evidence="4">
    <location>
        <begin position="326"/>
        <end position="487"/>
    </location>
</feature>
<dbReference type="GO" id="GO:0005975">
    <property type="term" value="P:carbohydrate metabolic process"/>
    <property type="evidence" value="ECO:0007669"/>
    <property type="project" value="InterPro"/>
</dbReference>
<dbReference type="SUPFAM" id="SSF53067">
    <property type="entry name" value="Actin-like ATPase domain"/>
    <property type="match status" value="2"/>
</dbReference>
<dbReference type="InterPro" id="IPR000577">
    <property type="entry name" value="Carb_kinase_FGGY"/>
</dbReference>
<dbReference type="CDD" id="cd07808">
    <property type="entry name" value="ASKHA_NBD_FGGY_EcXK-like"/>
    <property type="match status" value="1"/>
</dbReference>
<dbReference type="Gene3D" id="3.30.420.40">
    <property type="match status" value="2"/>
</dbReference>
<sequence length="542" mass="56697">MVKPFATGVTLQRVAEHSLTLLRHPIERDHQINVKTANDYYCPGYLRTVAHLRDTATCGAGAVVTFLGIDLGTGSVKAAVVNDEGKVLAEAQRGYRVDSPQPGWAQSDPSAWLDAVRSATTDVLKTEQPIAVGFSGQMHGVVVVDENLVPLRPAILWADARSMHQVQSMSQRFSADQLSQLGSPAVPGFAATNVAWLYANEPEVMARARYVLQPKDWLRAALGGAIATDPSDATGTLLCDVVTEAWSPLALAWAGLSEQLLPEIMSSNAPAGLINLRREIPAVVGAADTACALAGLGLRPGDGFIAVGTGAQVVSVLAQPDLDSSLVTHTFATAGDIGAGWFRIGAVQNAGLSLTTALSWFGSDVAEATAALRDGIQSSDPIYVPYVAGERTPFMDADLRGSWHGIGLSTDRAAMLRSILEGVAQAVALAVTAVTKTGAVLPDVVPLVGGGTHDRVFRQLLADATGCALGVVDVPNAAVVGAAILAFGQVRAVNRAEVSSVVEPGQTAMQLLAERRETMTQLVRDQQLTSGRFSQSGAGESK</sequence>
<dbReference type="PANTHER" id="PTHR43095:SF5">
    <property type="entry name" value="XYLULOSE KINASE"/>
    <property type="match status" value="1"/>
</dbReference>
<dbReference type="EMBL" id="CAEZWW010000015">
    <property type="protein sequence ID" value="CAB4663823.1"/>
    <property type="molecule type" value="Genomic_DNA"/>
</dbReference>
<evidence type="ECO:0000259" key="4">
    <source>
        <dbReference type="Pfam" id="PF02782"/>
    </source>
</evidence>
<proteinExistence type="predicted"/>
<evidence type="ECO:0000256" key="2">
    <source>
        <dbReference type="ARBA" id="ARBA00022777"/>
    </source>
</evidence>
<organism evidence="5">
    <name type="scientific">freshwater metagenome</name>
    <dbReference type="NCBI Taxonomy" id="449393"/>
    <lineage>
        <taxon>unclassified sequences</taxon>
        <taxon>metagenomes</taxon>
        <taxon>ecological metagenomes</taxon>
    </lineage>
</organism>
<keyword evidence="2" id="KW-0418">Kinase</keyword>
<evidence type="ECO:0000313" key="5">
    <source>
        <dbReference type="EMBL" id="CAB4663823.1"/>
    </source>
</evidence>
<dbReference type="AlphaFoldDB" id="A0A6J6LTL7"/>
<dbReference type="PANTHER" id="PTHR43095">
    <property type="entry name" value="SUGAR KINASE"/>
    <property type="match status" value="1"/>
</dbReference>
<dbReference type="PIRSF" id="PIRSF000538">
    <property type="entry name" value="GlpK"/>
    <property type="match status" value="1"/>
</dbReference>
<dbReference type="Pfam" id="PF02782">
    <property type="entry name" value="FGGY_C"/>
    <property type="match status" value="1"/>
</dbReference>
<dbReference type="GO" id="GO:0016301">
    <property type="term" value="F:kinase activity"/>
    <property type="evidence" value="ECO:0007669"/>
    <property type="project" value="UniProtKB-KW"/>
</dbReference>
<dbReference type="Pfam" id="PF00370">
    <property type="entry name" value="FGGY_N"/>
    <property type="match status" value="1"/>
</dbReference>